<proteinExistence type="predicted"/>
<gene>
    <name evidence="2" type="ORF">MMYC01_202228</name>
</gene>
<sequence length="351" mass="38030">MSGGNSWLARQRKSDLVELAQTIGLKDYEGLRKADLELLLDEHLSENATHRARAGGSPIKKEIAPPPEMKLSRRRSTKPTEEIIAAEEEEEDEEEEEEEEEEERPASSTGTALVRTPGRALTLAASRVQMLPATPADVARAVDRGTVAVRERVASLYHESGITEVTQTTREWLSTVQSVLASIALFELYRLRQEILPDRYAFTIPAIPFLGTDDYPVSLPDMFALVTAGFWGPALTWMLTSLVIPGVFGYFFNLSAAHNGGGHGAGGTRGRGRPATKPGHQQEYTVDPLTFSLVKAVATYVVYAQGVTFGGLISPETVARINGSLYSGWKGVLVGTAVAGVTAVYDAVLTK</sequence>
<evidence type="ECO:0000256" key="1">
    <source>
        <dbReference type="SAM" id="MobiDB-lite"/>
    </source>
</evidence>
<dbReference type="GO" id="GO:0016020">
    <property type="term" value="C:membrane"/>
    <property type="evidence" value="ECO:0007669"/>
    <property type="project" value="TreeGrafter"/>
</dbReference>
<evidence type="ECO:0000313" key="2">
    <source>
        <dbReference type="EMBL" id="KXX80567.1"/>
    </source>
</evidence>
<evidence type="ECO:0000313" key="3">
    <source>
        <dbReference type="Proteomes" id="UP000078237"/>
    </source>
</evidence>
<comment type="caution">
    <text evidence="2">The sequence shown here is derived from an EMBL/GenBank/DDBJ whole genome shotgun (WGS) entry which is preliminary data.</text>
</comment>
<name>A0A175WA50_9PEZI</name>
<feature type="compositionally biased region" description="Acidic residues" evidence="1">
    <location>
        <begin position="84"/>
        <end position="103"/>
    </location>
</feature>
<organism evidence="2 3">
    <name type="scientific">Madurella mycetomatis</name>
    <dbReference type="NCBI Taxonomy" id="100816"/>
    <lineage>
        <taxon>Eukaryota</taxon>
        <taxon>Fungi</taxon>
        <taxon>Dikarya</taxon>
        <taxon>Ascomycota</taxon>
        <taxon>Pezizomycotina</taxon>
        <taxon>Sordariomycetes</taxon>
        <taxon>Sordariomycetidae</taxon>
        <taxon>Sordariales</taxon>
        <taxon>Sordariales incertae sedis</taxon>
        <taxon>Madurella</taxon>
    </lineage>
</organism>
<reference evidence="2 3" key="1">
    <citation type="journal article" date="2016" name="Genome Announc.">
        <title>Genome Sequence of Madurella mycetomatis mm55, Isolated from a Human Mycetoma Case in Sudan.</title>
        <authorList>
            <person name="Smit S."/>
            <person name="Derks M.F."/>
            <person name="Bervoets S."/>
            <person name="Fahal A."/>
            <person name="van Leeuwen W."/>
            <person name="van Belkum A."/>
            <person name="van de Sande W.W."/>
        </authorList>
    </citation>
    <scope>NUCLEOTIDE SEQUENCE [LARGE SCALE GENOMIC DNA]</scope>
    <source>
        <strain evidence="3">mm55</strain>
    </source>
</reference>
<dbReference type="PANTHER" id="PTHR41807:SF1">
    <property type="entry name" value="GLUTATHIONE TRANSFERASE 3"/>
    <property type="match status" value="1"/>
</dbReference>
<keyword evidence="3" id="KW-1185">Reference proteome</keyword>
<dbReference type="STRING" id="100816.A0A175WA50"/>
<accession>A0A175WA50</accession>
<dbReference type="EMBL" id="LCTW02000056">
    <property type="protein sequence ID" value="KXX80567.1"/>
    <property type="molecule type" value="Genomic_DNA"/>
</dbReference>
<dbReference type="VEuPathDB" id="FungiDB:MMYC01_202228"/>
<feature type="region of interest" description="Disordered" evidence="1">
    <location>
        <begin position="48"/>
        <end position="114"/>
    </location>
</feature>
<dbReference type="InterPro" id="IPR038872">
    <property type="entry name" value="Put_GTT3"/>
</dbReference>
<dbReference type="OrthoDB" id="4034134at2759"/>
<dbReference type="AlphaFoldDB" id="A0A175WA50"/>
<dbReference type="PANTHER" id="PTHR41807">
    <property type="entry name" value="GLUTATHIONE TRANSFERASE 3"/>
    <property type="match status" value="1"/>
</dbReference>
<dbReference type="Proteomes" id="UP000078237">
    <property type="component" value="Unassembled WGS sequence"/>
</dbReference>
<protein>
    <submittedName>
        <fullName evidence="2">Uncharacterized protein</fullName>
    </submittedName>
</protein>